<evidence type="ECO:0000313" key="4">
    <source>
        <dbReference type="EMBL" id="NJC71229.1"/>
    </source>
</evidence>
<keyword evidence="3" id="KW-1133">Transmembrane helix</keyword>
<feature type="coiled-coil region" evidence="1">
    <location>
        <begin position="79"/>
        <end position="140"/>
    </location>
</feature>
<dbReference type="Proteomes" id="UP000722989">
    <property type="component" value="Unassembled WGS sequence"/>
</dbReference>
<comment type="caution">
    <text evidence="4">The sequence shown here is derived from an EMBL/GenBank/DDBJ whole genome shotgun (WGS) entry which is preliminary data.</text>
</comment>
<accession>A0ABX0Y1A3</accession>
<name>A0ABX0Y1A3_9ACTN</name>
<feature type="region of interest" description="Disordered" evidence="2">
    <location>
        <begin position="1"/>
        <end position="35"/>
    </location>
</feature>
<keyword evidence="5" id="KW-1185">Reference proteome</keyword>
<evidence type="ECO:0000313" key="5">
    <source>
        <dbReference type="Proteomes" id="UP000722989"/>
    </source>
</evidence>
<evidence type="ECO:0000256" key="3">
    <source>
        <dbReference type="SAM" id="Phobius"/>
    </source>
</evidence>
<feature type="transmembrane region" description="Helical" evidence="3">
    <location>
        <begin position="41"/>
        <end position="61"/>
    </location>
</feature>
<protein>
    <recommendedName>
        <fullName evidence="6">Secreted protein</fullName>
    </recommendedName>
</protein>
<sequence>MSTEPSAAEPLPTEPVEETPESAPADSRTRRLTSTLRRPRAWVAAVVTVTLVAGWSLALYYQHTSEVHRRAEAKSRAAVRDLTGRLQAVSQERDGYQARADQMQAREDAVKQREDQVKAREDAVKQREDAVTQAEKVQAQNTIHEGTWAVGVDVQPGTYRAKDPVAGQCYWKITSDANGRNIVANDLVNGGRPTVTLQGGQYFTTEDCGDWAKV</sequence>
<evidence type="ECO:0008006" key="6">
    <source>
        <dbReference type="Google" id="ProtNLM"/>
    </source>
</evidence>
<proteinExistence type="predicted"/>
<keyword evidence="3" id="KW-0472">Membrane</keyword>
<evidence type="ECO:0000256" key="2">
    <source>
        <dbReference type="SAM" id="MobiDB-lite"/>
    </source>
</evidence>
<dbReference type="EMBL" id="JAATVY010000010">
    <property type="protein sequence ID" value="NJC71229.1"/>
    <property type="molecule type" value="Genomic_DNA"/>
</dbReference>
<keyword evidence="3" id="KW-0812">Transmembrane</keyword>
<keyword evidence="1" id="KW-0175">Coiled coil</keyword>
<evidence type="ECO:0000256" key="1">
    <source>
        <dbReference type="SAM" id="Coils"/>
    </source>
</evidence>
<organism evidence="4 5">
    <name type="scientific">Planosporangium thailandense</name>
    <dbReference type="NCBI Taxonomy" id="765197"/>
    <lineage>
        <taxon>Bacteria</taxon>
        <taxon>Bacillati</taxon>
        <taxon>Actinomycetota</taxon>
        <taxon>Actinomycetes</taxon>
        <taxon>Micromonosporales</taxon>
        <taxon>Micromonosporaceae</taxon>
        <taxon>Planosporangium</taxon>
    </lineage>
</organism>
<dbReference type="RefSeq" id="WP_167926136.1">
    <property type="nucleotide sequence ID" value="NZ_JAATVY010000010.1"/>
</dbReference>
<gene>
    <name evidence="4" type="ORF">HC031_16130</name>
</gene>
<reference evidence="4 5" key="1">
    <citation type="submission" date="2020-03" db="EMBL/GenBank/DDBJ databases">
        <title>WGS of the type strain of Planosporangium spp.</title>
        <authorList>
            <person name="Thawai C."/>
        </authorList>
    </citation>
    <scope>NUCLEOTIDE SEQUENCE [LARGE SCALE GENOMIC DNA]</scope>
    <source>
        <strain evidence="4 5">TBRC 5610</strain>
    </source>
</reference>